<gene>
    <name evidence="1" type="ORF">A3G00_01515</name>
</gene>
<dbReference type="EMBL" id="MFQN01000011">
    <property type="protein sequence ID" value="OGH75012.1"/>
    <property type="molecule type" value="Genomic_DNA"/>
</dbReference>
<reference evidence="1 2" key="1">
    <citation type="journal article" date="2016" name="Nat. Commun.">
        <title>Thousands of microbial genomes shed light on interconnected biogeochemical processes in an aquifer system.</title>
        <authorList>
            <person name="Anantharaman K."/>
            <person name="Brown C.T."/>
            <person name="Hug L.A."/>
            <person name="Sharon I."/>
            <person name="Castelle C.J."/>
            <person name="Probst A.J."/>
            <person name="Thomas B.C."/>
            <person name="Singh A."/>
            <person name="Wilkins M.J."/>
            <person name="Karaoz U."/>
            <person name="Brodie E.L."/>
            <person name="Williams K.H."/>
            <person name="Hubbard S.S."/>
            <person name="Banfield J.F."/>
        </authorList>
    </citation>
    <scope>NUCLEOTIDE SEQUENCE [LARGE SCALE GENOMIC DNA]</scope>
</reference>
<dbReference type="AlphaFoldDB" id="A0A1F6MTS1"/>
<dbReference type="STRING" id="1798692.A3G00_01515"/>
<dbReference type="Proteomes" id="UP000178347">
    <property type="component" value="Unassembled WGS sequence"/>
</dbReference>
<name>A0A1F6MTS1_9BACT</name>
<comment type="caution">
    <text evidence="1">The sequence shown here is derived from an EMBL/GenBank/DDBJ whole genome shotgun (WGS) entry which is preliminary data.</text>
</comment>
<sequence length="115" mass="12905">MPKDFKQPKPIQEGLRLMNQCPVCKGDYRADQKNILEQKNEAHLVHITCPHCSNSIVAVIVTTPVGLSSVGMLTDLTAEDVSRLSHRGPMNEDELFASHLLLKERNLSEILSERK</sequence>
<protein>
    <submittedName>
        <fullName evidence="1">Uncharacterized protein</fullName>
    </submittedName>
</protein>
<organism evidence="1 2">
    <name type="scientific">Candidatus Magasanikbacteria bacterium RIFCSPLOWO2_12_FULL_43_12</name>
    <dbReference type="NCBI Taxonomy" id="1798692"/>
    <lineage>
        <taxon>Bacteria</taxon>
        <taxon>Candidatus Magasanikiibacteriota</taxon>
    </lineage>
</organism>
<accession>A0A1F6MTS1</accession>
<evidence type="ECO:0000313" key="2">
    <source>
        <dbReference type="Proteomes" id="UP000178347"/>
    </source>
</evidence>
<proteinExistence type="predicted"/>
<evidence type="ECO:0000313" key="1">
    <source>
        <dbReference type="EMBL" id="OGH75012.1"/>
    </source>
</evidence>